<reference evidence="1 2" key="1">
    <citation type="submission" date="2020-03" db="EMBL/GenBank/DDBJ databases">
        <title>Soil Listeria distribution.</title>
        <authorList>
            <person name="Liao J."/>
            <person name="Wiedmann M."/>
        </authorList>
    </citation>
    <scope>NUCLEOTIDE SEQUENCE [LARGE SCALE GENOMIC DNA]</scope>
    <source>
        <strain evidence="1 2">FSL L7-1507</strain>
    </source>
</reference>
<evidence type="ECO:0000313" key="2">
    <source>
        <dbReference type="Proteomes" id="UP000559885"/>
    </source>
</evidence>
<accession>A0A841ZRB2</accession>
<protein>
    <recommendedName>
        <fullName evidence="3">DUF2187 domain-containing protein</fullName>
    </recommendedName>
</protein>
<gene>
    <name evidence="1" type="ORF">HB912_09910</name>
</gene>
<evidence type="ECO:0008006" key="3">
    <source>
        <dbReference type="Google" id="ProtNLM"/>
    </source>
</evidence>
<organism evidence="1 2">
    <name type="scientific">Listeria aquatica</name>
    <dbReference type="NCBI Taxonomy" id="1494960"/>
    <lineage>
        <taxon>Bacteria</taxon>
        <taxon>Bacillati</taxon>
        <taxon>Bacillota</taxon>
        <taxon>Bacilli</taxon>
        <taxon>Bacillales</taxon>
        <taxon>Listeriaceae</taxon>
        <taxon>Listeria</taxon>
    </lineage>
</organism>
<evidence type="ECO:0000313" key="1">
    <source>
        <dbReference type="EMBL" id="MBC1521962.1"/>
    </source>
</evidence>
<comment type="caution">
    <text evidence="1">The sequence shown here is derived from an EMBL/GenBank/DDBJ whole genome shotgun (WGS) entry which is preliminary data.</text>
</comment>
<dbReference type="EMBL" id="JAARRM010000004">
    <property type="protein sequence ID" value="MBC1521962.1"/>
    <property type="molecule type" value="Genomic_DNA"/>
</dbReference>
<dbReference type="AlphaFoldDB" id="A0A841ZRB2"/>
<sequence length="80" mass="9181">MSEHSSFSLLRTEPGYETELKMGDKILFEREHIEYVGRVIGFYTNSVLVEVDAEPIKFGESRRTVVNLAKLTLFKKVQTA</sequence>
<dbReference type="Proteomes" id="UP000559885">
    <property type="component" value="Unassembled WGS sequence"/>
</dbReference>
<name>A0A841ZRB2_9LIST</name>
<dbReference type="RefSeq" id="WP_185374232.1">
    <property type="nucleotide sequence ID" value="NZ_JAARRM010000004.1"/>
</dbReference>
<proteinExistence type="predicted"/>